<dbReference type="GeneID" id="20526823"/>
<organism evidence="2">
    <name type="scientific">Fonticula alba</name>
    <name type="common">Slime mold</name>
    <dbReference type="NCBI Taxonomy" id="691883"/>
    <lineage>
        <taxon>Eukaryota</taxon>
        <taxon>Rotosphaerida</taxon>
        <taxon>Fonticulaceae</taxon>
        <taxon>Fonticula</taxon>
    </lineage>
</organism>
<dbReference type="InterPro" id="IPR011990">
    <property type="entry name" value="TPR-like_helical_dom_sf"/>
</dbReference>
<keyword evidence="3" id="KW-1185">Reference proteome</keyword>
<feature type="compositionally biased region" description="Basic and acidic residues" evidence="1">
    <location>
        <begin position="116"/>
        <end position="125"/>
    </location>
</feature>
<feature type="region of interest" description="Disordered" evidence="1">
    <location>
        <begin position="40"/>
        <end position="153"/>
    </location>
</feature>
<evidence type="ECO:0000313" key="2">
    <source>
        <dbReference type="EMBL" id="KCV71148.1"/>
    </source>
</evidence>
<feature type="compositionally biased region" description="Basic and acidic residues" evidence="1">
    <location>
        <begin position="54"/>
        <end position="71"/>
    </location>
</feature>
<evidence type="ECO:0000313" key="3">
    <source>
        <dbReference type="Proteomes" id="UP000030693"/>
    </source>
</evidence>
<name>A0A058ZB51_FONAL</name>
<dbReference type="Proteomes" id="UP000030693">
    <property type="component" value="Unassembled WGS sequence"/>
</dbReference>
<protein>
    <submittedName>
        <fullName evidence="2">Uncharacterized protein</fullName>
    </submittedName>
</protein>
<dbReference type="EMBL" id="KB932203">
    <property type="protein sequence ID" value="KCV71148.1"/>
    <property type="molecule type" value="Genomic_DNA"/>
</dbReference>
<reference evidence="2" key="1">
    <citation type="submission" date="2013-04" db="EMBL/GenBank/DDBJ databases">
        <title>The Genome Sequence of Fonticula alba ATCC 38817.</title>
        <authorList>
            <consortium name="The Broad Institute Genomics Platform"/>
            <person name="Russ C."/>
            <person name="Cuomo C."/>
            <person name="Burger G."/>
            <person name="Gray M.W."/>
            <person name="Holland P.W.H."/>
            <person name="King N."/>
            <person name="Lang F.B.F."/>
            <person name="Roger A.J."/>
            <person name="Ruiz-Trillo I."/>
            <person name="Brown M."/>
            <person name="Walker B."/>
            <person name="Young S."/>
            <person name="Zeng Q."/>
            <person name="Gargeya S."/>
            <person name="Fitzgerald M."/>
            <person name="Haas B."/>
            <person name="Abouelleil A."/>
            <person name="Allen A.W."/>
            <person name="Alvarado L."/>
            <person name="Arachchi H.M."/>
            <person name="Berlin A.M."/>
            <person name="Chapman S.B."/>
            <person name="Gainer-Dewar J."/>
            <person name="Goldberg J."/>
            <person name="Griggs A."/>
            <person name="Gujja S."/>
            <person name="Hansen M."/>
            <person name="Howarth C."/>
            <person name="Imamovic A."/>
            <person name="Ireland A."/>
            <person name="Larimer J."/>
            <person name="McCowan C."/>
            <person name="Murphy C."/>
            <person name="Pearson M."/>
            <person name="Poon T.W."/>
            <person name="Priest M."/>
            <person name="Roberts A."/>
            <person name="Saif S."/>
            <person name="Shea T."/>
            <person name="Sisk P."/>
            <person name="Sykes S."/>
            <person name="Wortman J."/>
            <person name="Nusbaum C."/>
            <person name="Birren B."/>
        </authorList>
    </citation>
    <scope>NUCLEOTIDE SEQUENCE [LARGE SCALE GENOMIC DNA]</scope>
    <source>
        <strain evidence="2">ATCC 38817</strain>
    </source>
</reference>
<gene>
    <name evidence="2" type="ORF">H696_02098</name>
</gene>
<evidence type="ECO:0000256" key="1">
    <source>
        <dbReference type="SAM" id="MobiDB-lite"/>
    </source>
</evidence>
<proteinExistence type="predicted"/>
<dbReference type="AlphaFoldDB" id="A0A058ZB51"/>
<dbReference type="Gene3D" id="1.25.40.10">
    <property type="entry name" value="Tetratricopeptide repeat domain"/>
    <property type="match status" value="1"/>
</dbReference>
<accession>A0A058ZB51</accession>
<sequence length="761" mass="84843">MMLSHVLARGPVFATSRAAALAARASSASVARFSTSMPYDDDGDASRGGHGSHQHYEDDTLDRSIFDDPKQGDNSWTKNRPRKTDAPHGFGLGYGSRPHVGEISVQPAHAQTSFRRRSDSRRDAAPPRPEPTPVVKQHPVPMNEFEPDNSGNSVTSQASYYGILPDEVSTPAQDSPSHALDDTSAVSSDPLEAVLFSTNDFESPAEAERFFASLERDGIQLRNEFFSKFSASLAQLQQEYLDLAAALDGSVDPVHDPTLAPLRGRIRMVLIRSLQMSAYFYDREFISMIDSIIEKTHLTEDRLLMRLRLHSTTALQDPSMVVEATRLFQHAERNGLFEGPFFSRTDAASSLAKVYYRNRDFDQVVSILLKEKALSEKNLTLLMHICLLRRDYHSMWVLWDQLNLITAHLGGPDFVSFNYAIKCASMQQDPARASGLFLRMLNSCGLPPSSILLEIFTSFTRCQGAFSTVQEIAAHLRRHGTTITRDMALQMMESASRSSDFVGLVNLWNEYFTLTPSESDPRIPVDFVTLKALLESMSIHWMLPYMRSIRAKESSGDTKIPAMHHPLHFLEGLRQSLNDASFPISRSLLLLFAQVYSSMSRPDKALEVIFKDVNRMGAFPCSGMIESLLSAPGSPMSVYYESLALAMTHCTPLALAYPDSVVAMAFRHPTPGAIFRDVATYTKLLPTTLRNSRAGVPFFRAQPSLASNLVPLMESAGAQESPLRHELSSEYNNLFKWSPPGSLPVRAHTRFAPNRDRRHTK</sequence>
<dbReference type="RefSeq" id="XP_009494271.1">
    <property type="nucleotide sequence ID" value="XM_009495996.1"/>
</dbReference>